<dbReference type="GO" id="GO:0016740">
    <property type="term" value="F:transferase activity"/>
    <property type="evidence" value="ECO:0007669"/>
    <property type="project" value="UniProtKB-KW"/>
</dbReference>
<dbReference type="GO" id="GO:0005829">
    <property type="term" value="C:cytosol"/>
    <property type="evidence" value="ECO:0007669"/>
    <property type="project" value="TreeGrafter"/>
</dbReference>
<dbReference type="InterPro" id="IPR013024">
    <property type="entry name" value="GGCT-like"/>
</dbReference>
<evidence type="ECO:0000313" key="6">
    <source>
        <dbReference type="Proteomes" id="UP000189935"/>
    </source>
</evidence>
<evidence type="ECO:0000313" key="5">
    <source>
        <dbReference type="EMBL" id="SHJ67868.1"/>
    </source>
</evidence>
<dbReference type="GO" id="GO:0061929">
    <property type="term" value="F:gamma-glutamylaminecyclotransferase activity"/>
    <property type="evidence" value="ECO:0007669"/>
    <property type="project" value="InterPro"/>
</dbReference>
<sequence>MTTPQTHRVFVYGTLRRGHHNHSLLEMSKFIGEAATLRTYWMITTGVFPIVLDAVPADFGLPPLAIAGEIYHVDDATLEQLDRLERKGRSYDRKVTDVYETGHMVQAHIYIGVADYWHHRHLPAWTIQNKRRELEWTPS</sequence>
<gene>
    <name evidence="5" type="ORF">SAMN05444159_1211</name>
</gene>
<name>A0A1M6L9G1_9BRAD</name>
<proteinExistence type="inferred from homology"/>
<dbReference type="SUPFAM" id="SSF110857">
    <property type="entry name" value="Gamma-glutamyl cyclotransferase-like"/>
    <property type="match status" value="1"/>
</dbReference>
<organism evidence="5 6">
    <name type="scientific">Bradyrhizobium lablabi</name>
    <dbReference type="NCBI Taxonomy" id="722472"/>
    <lineage>
        <taxon>Bacteria</taxon>
        <taxon>Pseudomonadati</taxon>
        <taxon>Pseudomonadota</taxon>
        <taxon>Alphaproteobacteria</taxon>
        <taxon>Hyphomicrobiales</taxon>
        <taxon>Nitrobacteraceae</taxon>
        <taxon>Bradyrhizobium</taxon>
    </lineage>
</organism>
<dbReference type="InterPro" id="IPR039126">
    <property type="entry name" value="GGACT"/>
</dbReference>
<accession>A0A1M6L9G1</accession>
<dbReference type="AlphaFoldDB" id="A0A1M6L9G1"/>
<dbReference type="EMBL" id="LT670844">
    <property type="protein sequence ID" value="SHJ67868.1"/>
    <property type="molecule type" value="Genomic_DNA"/>
</dbReference>
<dbReference type="PANTHER" id="PTHR12510:SF4">
    <property type="entry name" value="GAMMA-GLUTAMYLAMINECYCLOTRANSFERASE"/>
    <property type="match status" value="1"/>
</dbReference>
<evidence type="ECO:0000256" key="2">
    <source>
        <dbReference type="PIRSR" id="PIRSR639126-1"/>
    </source>
</evidence>
<dbReference type="CDD" id="cd06661">
    <property type="entry name" value="GGCT_like"/>
    <property type="match status" value="1"/>
</dbReference>
<evidence type="ECO:0000256" key="1">
    <source>
        <dbReference type="ARBA" id="ARBA00008861"/>
    </source>
</evidence>
<dbReference type="PANTHER" id="PTHR12510">
    <property type="entry name" value="TROPONIN C-AKIN-1 PROTEIN"/>
    <property type="match status" value="1"/>
</dbReference>
<dbReference type="InterPro" id="IPR009288">
    <property type="entry name" value="AIG2-like_dom"/>
</dbReference>
<feature type="domain" description="Gamma-glutamylcyclotransferase AIG2-like" evidence="4">
    <location>
        <begin position="9"/>
        <end position="112"/>
    </location>
</feature>
<evidence type="ECO:0000259" key="4">
    <source>
        <dbReference type="Pfam" id="PF06094"/>
    </source>
</evidence>
<dbReference type="Gene3D" id="3.10.490.10">
    <property type="entry name" value="Gamma-glutamyl cyclotransferase-like"/>
    <property type="match status" value="1"/>
</dbReference>
<dbReference type="Pfam" id="PF06094">
    <property type="entry name" value="GGACT"/>
    <property type="match status" value="1"/>
</dbReference>
<reference evidence="5 6" key="1">
    <citation type="submission" date="2016-11" db="EMBL/GenBank/DDBJ databases">
        <authorList>
            <person name="Jaros S."/>
            <person name="Januszkiewicz K."/>
            <person name="Wedrychowicz H."/>
        </authorList>
    </citation>
    <scope>NUCLEOTIDE SEQUENCE [LARGE SCALE GENOMIC DNA]</scope>
    <source>
        <strain evidence="5 6">GAS499</strain>
    </source>
</reference>
<dbReference type="Proteomes" id="UP000189935">
    <property type="component" value="Chromosome I"/>
</dbReference>
<protein>
    <recommendedName>
        <fullName evidence="3">Gamma-glutamylcyclotransferase family protein</fullName>
    </recommendedName>
</protein>
<comment type="similarity">
    <text evidence="1 3">Belongs to the gamma-glutamylcyclotransferase family.</text>
</comment>
<evidence type="ECO:0000256" key="3">
    <source>
        <dbReference type="RuleBase" id="RU367036"/>
    </source>
</evidence>
<keyword evidence="5" id="KW-0808">Transferase</keyword>
<feature type="active site" description="Proton acceptor" evidence="2">
    <location>
        <position position="85"/>
    </location>
</feature>
<dbReference type="InterPro" id="IPR036568">
    <property type="entry name" value="GGCT-like_sf"/>
</dbReference>